<keyword evidence="2" id="KW-0689">Ribosomal protein</keyword>
<evidence type="ECO:0000313" key="5">
    <source>
        <dbReference type="EMBL" id="VUG18673.1"/>
    </source>
</evidence>
<name>A0A7D9CZ11_DEKBR</name>
<keyword evidence="6" id="KW-1185">Reference proteome</keyword>
<sequence>MSLSFFGCTVFRRMESTMKIAGFSNRQIISPGAIPFINSGEPLIQKSPEARRMRKRLLERPGLIAVKRGMTCYFDNKGRRIPATVLEVDQCEVLQNKTVKKNGYYAVQMGAGFRKPENETKSMLGHYREAKVSPKAFVAEFEVKSKDGLIPPGTEIKADRFKVGQLVDVISHCKGKGFAGGMKRWGFHGGRATHGVSLSHRTIGSTGQNTDPARVFPGKKMPGHMGDISHTIFNLEVLDVNAEKGYFLVKGCVSGSNGSYIKVRDALKSYGSHIISDKSSSGASKEKEN</sequence>
<gene>
    <name evidence="5" type="primary">MRPL9</name>
    <name evidence="5" type="ORF">DEBR0S3_17128G</name>
</gene>
<dbReference type="GO" id="GO:0003735">
    <property type="term" value="F:structural constituent of ribosome"/>
    <property type="evidence" value="ECO:0007669"/>
    <property type="project" value="InterPro"/>
</dbReference>
<dbReference type="GO" id="GO:0006412">
    <property type="term" value="P:translation"/>
    <property type="evidence" value="ECO:0007669"/>
    <property type="project" value="InterPro"/>
</dbReference>
<dbReference type="EMBL" id="CABFWN010000003">
    <property type="protein sequence ID" value="VUG18673.1"/>
    <property type="molecule type" value="Genomic_DNA"/>
</dbReference>
<dbReference type="FunFam" id="3.30.160.810:FF:000001">
    <property type="entry name" value="50S ribosomal protein L3"/>
    <property type="match status" value="1"/>
</dbReference>
<dbReference type="FunFam" id="2.40.30.10:FF:000004">
    <property type="entry name" value="50S ribosomal protein L3"/>
    <property type="match status" value="1"/>
</dbReference>
<keyword evidence="3" id="KW-0687">Ribonucleoprotein</keyword>
<dbReference type="SUPFAM" id="SSF50447">
    <property type="entry name" value="Translation proteins"/>
    <property type="match status" value="1"/>
</dbReference>
<dbReference type="GO" id="GO:0005762">
    <property type="term" value="C:mitochondrial large ribosomal subunit"/>
    <property type="evidence" value="ECO:0007669"/>
    <property type="project" value="TreeGrafter"/>
</dbReference>
<reference evidence="5 6" key="1">
    <citation type="submission" date="2019-07" db="EMBL/GenBank/DDBJ databases">
        <authorList>
            <person name="Friedrich A."/>
            <person name="Schacherer J."/>
        </authorList>
    </citation>
    <scope>NUCLEOTIDE SEQUENCE [LARGE SCALE GENOMIC DNA]</scope>
</reference>
<dbReference type="InterPro" id="IPR009000">
    <property type="entry name" value="Transl_B-barrel_sf"/>
</dbReference>
<dbReference type="InterPro" id="IPR019927">
    <property type="entry name" value="Ribosomal_uL3_bac/org-type"/>
</dbReference>
<dbReference type="PANTHER" id="PTHR11229:SF8">
    <property type="entry name" value="LARGE RIBOSOMAL SUBUNIT PROTEIN UL3M"/>
    <property type="match status" value="1"/>
</dbReference>
<evidence type="ECO:0000256" key="3">
    <source>
        <dbReference type="ARBA" id="ARBA00023274"/>
    </source>
</evidence>
<dbReference type="Proteomes" id="UP000478008">
    <property type="component" value="Unassembled WGS sequence"/>
</dbReference>
<dbReference type="Gene3D" id="2.40.30.10">
    <property type="entry name" value="Translation factors"/>
    <property type="match status" value="2"/>
</dbReference>
<proteinExistence type="inferred from homology"/>
<comment type="similarity">
    <text evidence="1">Belongs to the universal ribosomal protein uL3 family.</text>
</comment>
<evidence type="ECO:0000256" key="2">
    <source>
        <dbReference type="ARBA" id="ARBA00022980"/>
    </source>
</evidence>
<evidence type="ECO:0000256" key="1">
    <source>
        <dbReference type="ARBA" id="ARBA00006540"/>
    </source>
</evidence>
<organism evidence="5 6">
    <name type="scientific">Dekkera bruxellensis</name>
    <name type="common">Brettanomyces custersii</name>
    <dbReference type="NCBI Taxonomy" id="5007"/>
    <lineage>
        <taxon>Eukaryota</taxon>
        <taxon>Fungi</taxon>
        <taxon>Dikarya</taxon>
        <taxon>Ascomycota</taxon>
        <taxon>Saccharomycotina</taxon>
        <taxon>Pichiomycetes</taxon>
        <taxon>Pichiales</taxon>
        <taxon>Pichiaceae</taxon>
        <taxon>Brettanomyces</taxon>
    </lineage>
</organism>
<evidence type="ECO:0000313" key="6">
    <source>
        <dbReference type="Proteomes" id="UP000478008"/>
    </source>
</evidence>
<dbReference type="AlphaFoldDB" id="A0A7D9CZ11"/>
<accession>A0A7D9CZ11</accession>
<protein>
    <recommendedName>
        <fullName evidence="4">Large ribosomal subunit protein uL3m</fullName>
    </recommendedName>
</protein>
<dbReference type="PANTHER" id="PTHR11229">
    <property type="entry name" value="50S RIBOSOMAL PROTEIN L3"/>
    <property type="match status" value="1"/>
</dbReference>
<evidence type="ECO:0000256" key="4">
    <source>
        <dbReference type="ARBA" id="ARBA00035209"/>
    </source>
</evidence>
<dbReference type="NCBIfam" id="TIGR03625">
    <property type="entry name" value="L3_bact"/>
    <property type="match status" value="1"/>
</dbReference>
<dbReference type="Pfam" id="PF00297">
    <property type="entry name" value="Ribosomal_L3"/>
    <property type="match status" value="1"/>
</dbReference>
<dbReference type="HAMAP" id="MF_01325_B">
    <property type="entry name" value="Ribosomal_uL3_B"/>
    <property type="match status" value="1"/>
</dbReference>
<dbReference type="InterPro" id="IPR000597">
    <property type="entry name" value="Ribosomal_uL3"/>
</dbReference>